<dbReference type="Proteomes" id="UP001445732">
    <property type="component" value="Unassembled WGS sequence"/>
</dbReference>
<comment type="caution">
    <text evidence="2">The sequence shown here is derived from an EMBL/GenBank/DDBJ whole genome shotgun (WGS) entry which is preliminary data.</text>
</comment>
<dbReference type="EMBL" id="JBEGDD010000004">
    <property type="protein sequence ID" value="MEQ7154781.1"/>
    <property type="molecule type" value="Genomic_DNA"/>
</dbReference>
<feature type="chain" id="PRO_5046986327" evidence="1">
    <location>
        <begin position="26"/>
        <end position="281"/>
    </location>
</feature>
<proteinExistence type="predicted"/>
<evidence type="ECO:0000313" key="3">
    <source>
        <dbReference type="Proteomes" id="UP001445732"/>
    </source>
</evidence>
<reference evidence="2 3" key="1">
    <citation type="submission" date="2024-06" db="EMBL/GenBank/DDBJ databases">
        <title>Brevundimonas sp. C11.</title>
        <authorList>
            <person name="Maltman C."/>
        </authorList>
    </citation>
    <scope>NUCLEOTIDE SEQUENCE [LARGE SCALE GENOMIC DNA]</scope>
    <source>
        <strain evidence="2 3">C11</strain>
    </source>
</reference>
<feature type="signal peptide" evidence="1">
    <location>
        <begin position="1"/>
        <end position="25"/>
    </location>
</feature>
<evidence type="ECO:0000256" key="1">
    <source>
        <dbReference type="SAM" id="SignalP"/>
    </source>
</evidence>
<name>A0ABV1NLQ6_9CAUL</name>
<organism evidence="2 3">
    <name type="scientific">Brevundimonas aurifodinae</name>
    <dbReference type="NCBI Taxonomy" id="1508312"/>
    <lineage>
        <taxon>Bacteria</taxon>
        <taxon>Pseudomonadati</taxon>
        <taxon>Pseudomonadota</taxon>
        <taxon>Alphaproteobacteria</taxon>
        <taxon>Caulobacterales</taxon>
        <taxon>Caulobacteraceae</taxon>
        <taxon>Brevundimonas</taxon>
    </lineage>
</organism>
<dbReference type="PROSITE" id="PS51257">
    <property type="entry name" value="PROKAR_LIPOPROTEIN"/>
    <property type="match status" value="1"/>
</dbReference>
<gene>
    <name evidence="2" type="ORF">ABN401_06125</name>
</gene>
<protein>
    <submittedName>
        <fullName evidence="2">Uncharacterized protein</fullName>
    </submittedName>
</protein>
<sequence length="281" mass="29117">MTNSPRLFAGAAAALLLGACSQADGGTGAAEPASAVSTRAVILEARPGLGTDVEALPRLAGDTPEIARINAELDRLDAAAVQSAADCVEMAGEGPGGGWSRSITQPMTGPGFVTLREHLDVYCGGAYPSTSQTAVTYDLAKGQRIDWPAALPGLNLVLGMFEDMPADYVPLVRSAALGAWFSRRMLANPDAEWVEQCRSFFDAEAMAEQGFNIWADAENGGVSVQPELPHVAQACAERATLTPVELQSFSADAGLIAAIEAAKTAGNWAPKEDAAEQGPSA</sequence>
<keyword evidence="3" id="KW-1185">Reference proteome</keyword>
<accession>A0ABV1NLQ6</accession>
<keyword evidence="1" id="KW-0732">Signal</keyword>
<evidence type="ECO:0000313" key="2">
    <source>
        <dbReference type="EMBL" id="MEQ7154781.1"/>
    </source>
</evidence>